<sequence length="281" mass="31107">MSASDNFNYSQWGTNNYHTICGLIAESALYGIYIALVAYALRLLGFGDGNRSKPRLLTLFSLLLMFAVSTILWALDITDFLRGLHKILIDTDGTAVQRNADYLIELNPRVVIQTTFFSVEYLIGDAVVVWRACAVWGYSRKIIFLPILMLTSATVLVSIFVGCLGVHDWAYIAGEPETCYKSYLGVFFLSLSTNLMATTLIATRAWMHHRLLLRSSGQKSTVTRILILLVESGLIYLLIWATKSISAFGTLSSTLTGQFAVSMLNSMGNQIVGLYPTLLVS</sequence>
<evidence type="ECO:0000313" key="3">
    <source>
        <dbReference type="Proteomes" id="UP000799118"/>
    </source>
</evidence>
<protein>
    <submittedName>
        <fullName evidence="2">Uncharacterized protein</fullName>
    </submittedName>
</protein>
<keyword evidence="3" id="KW-1185">Reference proteome</keyword>
<evidence type="ECO:0000256" key="1">
    <source>
        <dbReference type="SAM" id="Phobius"/>
    </source>
</evidence>
<evidence type="ECO:0000313" key="2">
    <source>
        <dbReference type="EMBL" id="KAE9398509.1"/>
    </source>
</evidence>
<organism evidence="2 3">
    <name type="scientific">Gymnopus androsaceus JB14</name>
    <dbReference type="NCBI Taxonomy" id="1447944"/>
    <lineage>
        <taxon>Eukaryota</taxon>
        <taxon>Fungi</taxon>
        <taxon>Dikarya</taxon>
        <taxon>Basidiomycota</taxon>
        <taxon>Agaricomycotina</taxon>
        <taxon>Agaricomycetes</taxon>
        <taxon>Agaricomycetidae</taxon>
        <taxon>Agaricales</taxon>
        <taxon>Marasmiineae</taxon>
        <taxon>Omphalotaceae</taxon>
        <taxon>Gymnopus</taxon>
    </lineage>
</organism>
<dbReference type="OrthoDB" id="2744793at2759"/>
<dbReference type="EMBL" id="ML769482">
    <property type="protein sequence ID" value="KAE9398509.1"/>
    <property type="molecule type" value="Genomic_DNA"/>
</dbReference>
<proteinExistence type="predicted"/>
<keyword evidence="1" id="KW-1133">Transmembrane helix</keyword>
<accession>A0A6A4HIZ5</accession>
<gene>
    <name evidence="2" type="ORF">BT96DRAFT_33261</name>
</gene>
<feature type="transmembrane region" description="Helical" evidence="1">
    <location>
        <begin position="142"/>
        <end position="162"/>
    </location>
</feature>
<dbReference type="Proteomes" id="UP000799118">
    <property type="component" value="Unassembled WGS sequence"/>
</dbReference>
<keyword evidence="1" id="KW-0472">Membrane</keyword>
<reference evidence="2" key="1">
    <citation type="journal article" date="2019" name="Environ. Microbiol.">
        <title>Fungal ecological strategies reflected in gene transcription - a case study of two litter decomposers.</title>
        <authorList>
            <person name="Barbi F."/>
            <person name="Kohler A."/>
            <person name="Barry K."/>
            <person name="Baskaran P."/>
            <person name="Daum C."/>
            <person name="Fauchery L."/>
            <person name="Ihrmark K."/>
            <person name="Kuo A."/>
            <person name="LaButti K."/>
            <person name="Lipzen A."/>
            <person name="Morin E."/>
            <person name="Grigoriev I.V."/>
            <person name="Henrissat B."/>
            <person name="Lindahl B."/>
            <person name="Martin F."/>
        </authorList>
    </citation>
    <scope>NUCLEOTIDE SEQUENCE</scope>
    <source>
        <strain evidence="2">JB14</strain>
    </source>
</reference>
<feature type="transmembrane region" description="Helical" evidence="1">
    <location>
        <begin position="222"/>
        <end position="241"/>
    </location>
</feature>
<name>A0A6A4HIZ5_9AGAR</name>
<feature type="transmembrane region" description="Helical" evidence="1">
    <location>
        <begin position="56"/>
        <end position="75"/>
    </location>
</feature>
<keyword evidence="1" id="KW-0812">Transmembrane</keyword>
<dbReference type="AlphaFoldDB" id="A0A6A4HIZ5"/>
<feature type="transmembrane region" description="Helical" evidence="1">
    <location>
        <begin position="17"/>
        <end position="44"/>
    </location>
</feature>
<feature type="transmembrane region" description="Helical" evidence="1">
    <location>
        <begin position="182"/>
        <end position="202"/>
    </location>
</feature>